<dbReference type="Pfam" id="PF14134">
    <property type="entry name" value="DUF4301"/>
    <property type="match status" value="1"/>
</dbReference>
<dbReference type="SUPFAM" id="SSF53448">
    <property type="entry name" value="Nucleotide-diphospho-sugar transferases"/>
    <property type="match status" value="1"/>
</dbReference>
<gene>
    <name evidence="2" type="ORF">SAMN02927921_01074</name>
</gene>
<dbReference type="AlphaFoldDB" id="A0A1K1NA05"/>
<dbReference type="RefSeq" id="WP_083564799.1">
    <property type="nucleotide sequence ID" value="NZ_FPJE01000004.1"/>
</dbReference>
<evidence type="ECO:0000313" key="3">
    <source>
        <dbReference type="Proteomes" id="UP000182248"/>
    </source>
</evidence>
<feature type="domain" description="DUF4301" evidence="1">
    <location>
        <begin position="3"/>
        <end position="514"/>
    </location>
</feature>
<dbReference type="InterPro" id="IPR029044">
    <property type="entry name" value="Nucleotide-diphossugar_trans"/>
</dbReference>
<dbReference type="STRING" id="1150368.SAMN02927921_01074"/>
<name>A0A1K1NA05_9FLAO</name>
<reference evidence="2 3" key="1">
    <citation type="submission" date="2016-11" db="EMBL/GenBank/DDBJ databases">
        <authorList>
            <person name="Jaros S."/>
            <person name="Januszkiewicz K."/>
            <person name="Wedrychowicz H."/>
        </authorList>
    </citation>
    <scope>NUCLEOTIDE SEQUENCE [LARGE SCALE GENOMIC DNA]</scope>
    <source>
        <strain evidence="2 3">CGMCC 1.12145</strain>
    </source>
</reference>
<evidence type="ECO:0000313" key="2">
    <source>
        <dbReference type="EMBL" id="SFW31206.1"/>
    </source>
</evidence>
<sequence>MFTEKDHQLLREKGITEKVVMQQIEIFKEGIPYVNLLESATVNNGITSVSEAEKQRLISDYDTKKDSLDVMKFVPASGAATRMFRALFRFVENFNPERDTFNTYINREKAEAMQTFFIGVEKLPFYDEVMQRLRQKDEGFDRLSDDRQKYLFVKEMLSEDGFDYGSFPKGLLPFHKYKTHSATAFEEHLYEAALYNVSNGVAKLHFTISDQHASKFDSEFNRIEDYVEEKSGAAFHISFSFQKKSTDTIAVTPDDKPFRNEDGSLLFRPAGHGALVENLNDQNADIIFIKNIDNVVVYRYKHEMANYKKMLAGILLQCQEKVFAYARMLNEEQVSEEQINEIKDFLHEKLNTLTAPDFYKYTREYQVEHLMEKLNRPIRVCGMVRNEGDPGGGPFWIKDEDGKVSLQIIESAQIDKSSRRQMKILNGATHFNPVDIVCGVKNYKGEKYHLPDFVNPKQAFITSKTKEGKELKALERPGLWNGGMAFWNTVFVEVPLITFNPVKTVNDLLKPAHQVKGEA</sequence>
<dbReference type="Proteomes" id="UP000182248">
    <property type="component" value="Unassembled WGS sequence"/>
</dbReference>
<organism evidence="2 3">
    <name type="scientific">Sinomicrobium oceani</name>
    <dbReference type="NCBI Taxonomy" id="1150368"/>
    <lineage>
        <taxon>Bacteria</taxon>
        <taxon>Pseudomonadati</taxon>
        <taxon>Bacteroidota</taxon>
        <taxon>Flavobacteriia</taxon>
        <taxon>Flavobacteriales</taxon>
        <taxon>Flavobacteriaceae</taxon>
        <taxon>Sinomicrobium</taxon>
    </lineage>
</organism>
<dbReference type="InterPro" id="IPR025393">
    <property type="entry name" value="DUF4301"/>
</dbReference>
<protein>
    <recommendedName>
        <fullName evidence="1">DUF4301 domain-containing protein</fullName>
    </recommendedName>
</protein>
<accession>A0A1K1NA05</accession>
<dbReference type="OrthoDB" id="5572060at2"/>
<evidence type="ECO:0000259" key="1">
    <source>
        <dbReference type="Pfam" id="PF14134"/>
    </source>
</evidence>
<proteinExistence type="predicted"/>
<keyword evidence="3" id="KW-1185">Reference proteome</keyword>
<dbReference type="EMBL" id="FPJE01000004">
    <property type="protein sequence ID" value="SFW31206.1"/>
    <property type="molecule type" value="Genomic_DNA"/>
</dbReference>